<evidence type="ECO:0000313" key="2">
    <source>
        <dbReference type="EnsemblMetazoa" id="ASIC018416-PA"/>
    </source>
</evidence>
<dbReference type="EMBL" id="ATLV01024037">
    <property type="status" value="NOT_ANNOTATED_CDS"/>
    <property type="molecule type" value="Genomic_DNA"/>
</dbReference>
<evidence type="ECO:0000313" key="1">
    <source>
        <dbReference type="EMBL" id="KFB50392.1"/>
    </source>
</evidence>
<dbReference type="VEuPathDB" id="VectorBase:ASIC018416"/>
<keyword evidence="3" id="KW-1185">Reference proteome</keyword>
<protein>
    <submittedName>
        <fullName evidence="1 2">Uncharacterized protein</fullName>
    </submittedName>
</protein>
<name>A0A084WJJ8_ANOSI</name>
<proteinExistence type="predicted"/>
<reference evidence="1 3" key="1">
    <citation type="journal article" date="2014" name="BMC Genomics">
        <title>Genome sequence of Anopheles sinensis provides insight into genetics basis of mosquito competence for malaria parasites.</title>
        <authorList>
            <person name="Zhou D."/>
            <person name="Zhang D."/>
            <person name="Ding G."/>
            <person name="Shi L."/>
            <person name="Hou Q."/>
            <person name="Ye Y."/>
            <person name="Xu Y."/>
            <person name="Zhou H."/>
            <person name="Xiong C."/>
            <person name="Li S."/>
            <person name="Yu J."/>
            <person name="Hong S."/>
            <person name="Yu X."/>
            <person name="Zou P."/>
            <person name="Chen C."/>
            <person name="Chang X."/>
            <person name="Wang W."/>
            <person name="Lv Y."/>
            <person name="Sun Y."/>
            <person name="Ma L."/>
            <person name="Shen B."/>
            <person name="Zhu C."/>
        </authorList>
    </citation>
    <scope>NUCLEOTIDE SEQUENCE [LARGE SCALE GENOMIC DNA]</scope>
</reference>
<gene>
    <name evidence="1" type="ORF">ZHAS_00018416</name>
</gene>
<dbReference type="Proteomes" id="UP000030765">
    <property type="component" value="Unassembled WGS sequence"/>
</dbReference>
<accession>A0A084WJJ8</accession>
<dbReference type="AlphaFoldDB" id="A0A084WJJ8"/>
<dbReference type="EnsemblMetazoa" id="ASIC018416-RA">
    <property type="protein sequence ID" value="ASIC018416-PA"/>
    <property type="gene ID" value="ASIC018416"/>
</dbReference>
<evidence type="ECO:0000313" key="3">
    <source>
        <dbReference type="Proteomes" id="UP000030765"/>
    </source>
</evidence>
<dbReference type="EMBL" id="KE525348">
    <property type="protein sequence ID" value="KFB50392.1"/>
    <property type="molecule type" value="Genomic_DNA"/>
</dbReference>
<sequence>MTLGMSDYIRLWVNQSHQQPGVSTESILGASIGFISYWAPPSGPSGTGRLHLVHQLLGVSIRITTYWASPLVTTDPIGTSSIARNTVSFVTVEPWFGCQSGAYDFNAAVKDQCHHPKNSAKMGLTTMVLVGFLSTNNPHQLAPGGQLVEWWLGWRFLRYEQCHHQSDPGRLQCSQTKGLHRVDLEQPLVVVDKSSVDSNISSFLCAPHYCQSFTGRKKSVKGKEKWSTARTE</sequence>
<reference evidence="2" key="2">
    <citation type="submission" date="2020-05" db="UniProtKB">
        <authorList>
            <consortium name="EnsemblMetazoa"/>
        </authorList>
    </citation>
    <scope>IDENTIFICATION</scope>
</reference>
<organism evidence="1">
    <name type="scientific">Anopheles sinensis</name>
    <name type="common">Mosquito</name>
    <dbReference type="NCBI Taxonomy" id="74873"/>
    <lineage>
        <taxon>Eukaryota</taxon>
        <taxon>Metazoa</taxon>
        <taxon>Ecdysozoa</taxon>
        <taxon>Arthropoda</taxon>
        <taxon>Hexapoda</taxon>
        <taxon>Insecta</taxon>
        <taxon>Pterygota</taxon>
        <taxon>Neoptera</taxon>
        <taxon>Endopterygota</taxon>
        <taxon>Diptera</taxon>
        <taxon>Nematocera</taxon>
        <taxon>Culicoidea</taxon>
        <taxon>Culicidae</taxon>
        <taxon>Anophelinae</taxon>
        <taxon>Anopheles</taxon>
    </lineage>
</organism>